<dbReference type="Proteomes" id="UP000734218">
    <property type="component" value="Unassembled WGS sequence"/>
</dbReference>
<keyword evidence="1" id="KW-1133">Transmembrane helix</keyword>
<feature type="transmembrane region" description="Helical" evidence="1">
    <location>
        <begin position="76"/>
        <end position="99"/>
    </location>
</feature>
<organism evidence="2 3">
    <name type="scientific">Sphingomonas jejuensis</name>
    <dbReference type="NCBI Taxonomy" id="904715"/>
    <lineage>
        <taxon>Bacteria</taxon>
        <taxon>Pseudomonadati</taxon>
        <taxon>Pseudomonadota</taxon>
        <taxon>Alphaproteobacteria</taxon>
        <taxon>Sphingomonadales</taxon>
        <taxon>Sphingomonadaceae</taxon>
        <taxon>Sphingomonas</taxon>
    </lineage>
</organism>
<evidence type="ECO:0000256" key="1">
    <source>
        <dbReference type="SAM" id="Phobius"/>
    </source>
</evidence>
<feature type="transmembrane region" description="Helical" evidence="1">
    <location>
        <begin position="249"/>
        <end position="269"/>
    </location>
</feature>
<dbReference type="EMBL" id="JAATJE010000001">
    <property type="protein sequence ID" value="NJC33245.1"/>
    <property type="molecule type" value="Genomic_DNA"/>
</dbReference>
<keyword evidence="1" id="KW-0472">Membrane</keyword>
<feature type="transmembrane region" description="Helical" evidence="1">
    <location>
        <begin position="179"/>
        <end position="203"/>
    </location>
</feature>
<feature type="transmembrane region" description="Helical" evidence="1">
    <location>
        <begin position="317"/>
        <end position="338"/>
    </location>
</feature>
<comment type="caution">
    <text evidence="2">The sequence shown here is derived from an EMBL/GenBank/DDBJ whole genome shotgun (WGS) entry which is preliminary data.</text>
</comment>
<feature type="transmembrane region" description="Helical" evidence="1">
    <location>
        <begin position="215"/>
        <end position="237"/>
    </location>
</feature>
<feature type="transmembrane region" description="Helical" evidence="1">
    <location>
        <begin position="281"/>
        <end position="305"/>
    </location>
</feature>
<keyword evidence="1" id="KW-0812">Transmembrane</keyword>
<feature type="transmembrane region" description="Helical" evidence="1">
    <location>
        <begin position="50"/>
        <end position="69"/>
    </location>
</feature>
<accession>A0ABX0XKI0</accession>
<gene>
    <name evidence="2" type="ORF">GGR88_000719</name>
</gene>
<evidence type="ECO:0000313" key="3">
    <source>
        <dbReference type="Proteomes" id="UP000734218"/>
    </source>
</evidence>
<protein>
    <submittedName>
        <fullName evidence="2">Na+-transporting methylmalonyl-CoA/oxaloacetate decarboxylase gamma subunit</fullName>
    </submittedName>
</protein>
<feature type="transmembrane region" description="Helical" evidence="1">
    <location>
        <begin position="146"/>
        <end position="173"/>
    </location>
</feature>
<feature type="transmembrane region" description="Helical" evidence="1">
    <location>
        <begin position="21"/>
        <end position="38"/>
    </location>
</feature>
<feature type="transmembrane region" description="Helical" evidence="1">
    <location>
        <begin position="350"/>
        <end position="371"/>
    </location>
</feature>
<dbReference type="RefSeq" id="WP_167953090.1">
    <property type="nucleotide sequence ID" value="NZ_JAATJE010000001.1"/>
</dbReference>
<keyword evidence="3" id="KW-1185">Reference proteome</keyword>
<name>A0ABX0XKI0_9SPHN</name>
<reference evidence="2 3" key="1">
    <citation type="submission" date="2020-03" db="EMBL/GenBank/DDBJ databases">
        <title>Genomic Encyclopedia of Type Strains, Phase IV (KMG-IV): sequencing the most valuable type-strain genomes for metagenomic binning, comparative biology and taxonomic classification.</title>
        <authorList>
            <person name="Goeker M."/>
        </authorList>
    </citation>
    <scope>NUCLEOTIDE SEQUENCE [LARGE SCALE GENOMIC DNA]</scope>
    <source>
        <strain evidence="2 3">DSM 27651</strain>
    </source>
</reference>
<proteinExistence type="predicted"/>
<feature type="transmembrane region" description="Helical" evidence="1">
    <location>
        <begin position="105"/>
        <end position="125"/>
    </location>
</feature>
<sequence length="552" mass="57362">MPFKRLLRFDTDASPDWPQRPWLLAATGAGAGLLIHLLTQAGTTGPAVSARGAAVLFIGIAALLIAFTFERPRAAWGVAFALGGAGAVALVSLLLGGPLAWWEELWRLICILLAVAIAAPLFQAARDEGRLGFPYRSVHDHAWTNVLLAAAAVSFTGVVFLVLFLLAALFRLIGIEAPWAVVTAPAFGWTLGGAASLGAVGWLRERVGVMRGTVGILALLAPVMGAGLAIFLLSVPFTGLAPLWEATRSTTPILLACIAGGLVIANAVIGADGDEARPPAMLWGAIAICLSLLPLAAIAVASVAARISQYGLLPERLWAVVFVGIAAAYGIGYLGALARGRRGWAPRVREANLVLAVGVGAVALVLALPIVDFNAISARSQVARLRSGGVPADRFDFGALRFAMGAPGRVALAQLAADAAPTIREPAARAQASRWPQQLESIERVAAAGAIRVVPVALPVPGALQSAIADFGMTGTMALIYSPGATEAILVSSGCEGCPSNAVRFILADGEWTTVQRDAQPTASPARARIELRRVERRQVFVDGVPAGEPFE</sequence>
<evidence type="ECO:0000313" key="2">
    <source>
        <dbReference type="EMBL" id="NJC33245.1"/>
    </source>
</evidence>